<keyword evidence="3" id="KW-1003">Cell membrane</keyword>
<dbReference type="GO" id="GO:0022857">
    <property type="term" value="F:transmembrane transporter activity"/>
    <property type="evidence" value="ECO:0007669"/>
    <property type="project" value="TreeGrafter"/>
</dbReference>
<dbReference type="GO" id="GO:0016887">
    <property type="term" value="F:ATP hydrolysis activity"/>
    <property type="evidence" value="ECO:0007669"/>
    <property type="project" value="InterPro"/>
</dbReference>
<keyword evidence="5 10" id="KW-0067">ATP-binding</keyword>
<dbReference type="EMBL" id="CP011125">
    <property type="protein sequence ID" value="AKF08255.1"/>
    <property type="molecule type" value="Genomic_DNA"/>
</dbReference>
<comment type="similarity">
    <text evidence="1">Belongs to the ABC transporter superfamily.</text>
</comment>
<evidence type="ECO:0000313" key="11">
    <source>
        <dbReference type="Proteomes" id="UP000034883"/>
    </source>
</evidence>
<keyword evidence="6" id="KW-1278">Translocase</keyword>
<accession>A0A0F6W5X7</accession>
<dbReference type="CDD" id="cd03255">
    <property type="entry name" value="ABC_MJ0796_LolCDE_FtsE"/>
    <property type="match status" value="1"/>
</dbReference>
<evidence type="ECO:0000256" key="5">
    <source>
        <dbReference type="ARBA" id="ARBA00022840"/>
    </source>
</evidence>
<proteinExistence type="inferred from homology"/>
<keyword evidence="4" id="KW-0547">Nucleotide-binding</keyword>
<evidence type="ECO:0000256" key="8">
    <source>
        <dbReference type="SAM" id="MobiDB-lite"/>
    </source>
</evidence>
<sequence>MPPLVRAEKVTKKILHSASGERAEHEVEILRGIDLEVQQGEMLSIVGASGAGKSTLLHVLGTLDLPTSGRIVYEGQDVTHLPSSRLADFRNRSIGFVFQFHHLLPEFTAVENVMMPGLIRGAPRSAMHAKATKLLDDVGLKHRLSHRPGELSGGEQQRVALARALVMEPKLVLADEPTGNLDSVTSEAMHELFFELNRERNVTFLIVTHSEKLASLMPRVVTMRDGRVERDDRKSDVAYREPERSAPEIAPES</sequence>
<dbReference type="GO" id="GO:0005524">
    <property type="term" value="F:ATP binding"/>
    <property type="evidence" value="ECO:0007669"/>
    <property type="project" value="UniProtKB-KW"/>
</dbReference>
<protein>
    <submittedName>
        <fullName evidence="10">Lipoprotein releasing system ATP-binding protein LolD</fullName>
    </submittedName>
</protein>
<keyword evidence="10" id="KW-0449">Lipoprotein</keyword>
<dbReference type="SUPFAM" id="SSF52540">
    <property type="entry name" value="P-loop containing nucleoside triphosphate hydrolases"/>
    <property type="match status" value="1"/>
</dbReference>
<dbReference type="PROSITE" id="PS50893">
    <property type="entry name" value="ABC_TRANSPORTER_2"/>
    <property type="match status" value="1"/>
</dbReference>
<evidence type="ECO:0000256" key="2">
    <source>
        <dbReference type="ARBA" id="ARBA00022448"/>
    </source>
</evidence>
<dbReference type="RefSeq" id="WP_075097636.1">
    <property type="nucleotide sequence ID" value="NZ_CP011125.1"/>
</dbReference>
<dbReference type="OrthoDB" id="9809450at2"/>
<dbReference type="GO" id="GO:0005886">
    <property type="term" value="C:plasma membrane"/>
    <property type="evidence" value="ECO:0007669"/>
    <property type="project" value="TreeGrafter"/>
</dbReference>
<dbReference type="STRING" id="927083.DB32_005404"/>
<feature type="domain" description="ABC transporter" evidence="9">
    <location>
        <begin position="5"/>
        <end position="250"/>
    </location>
</feature>
<evidence type="ECO:0000313" key="10">
    <source>
        <dbReference type="EMBL" id="AKF08255.1"/>
    </source>
</evidence>
<dbReference type="GO" id="GO:0044874">
    <property type="term" value="P:lipoprotein localization to outer membrane"/>
    <property type="evidence" value="ECO:0007669"/>
    <property type="project" value="UniProtKB-ARBA"/>
</dbReference>
<feature type="region of interest" description="Disordered" evidence="8">
    <location>
        <begin position="227"/>
        <end position="253"/>
    </location>
</feature>
<evidence type="ECO:0000256" key="7">
    <source>
        <dbReference type="ARBA" id="ARBA00023136"/>
    </source>
</evidence>
<reference evidence="10 11" key="1">
    <citation type="submission" date="2015-03" db="EMBL/GenBank/DDBJ databases">
        <title>Genome assembly of Sandaracinus amylolyticus DSM 53668.</title>
        <authorList>
            <person name="Sharma G."/>
            <person name="Subramanian S."/>
        </authorList>
    </citation>
    <scope>NUCLEOTIDE SEQUENCE [LARGE SCALE GENOMIC DNA]</scope>
    <source>
        <strain evidence="10 11">DSM 53668</strain>
    </source>
</reference>
<dbReference type="Pfam" id="PF00005">
    <property type="entry name" value="ABC_tran"/>
    <property type="match status" value="1"/>
</dbReference>
<dbReference type="SMART" id="SM00382">
    <property type="entry name" value="AAA"/>
    <property type="match status" value="1"/>
</dbReference>
<feature type="compositionally biased region" description="Basic and acidic residues" evidence="8">
    <location>
        <begin position="227"/>
        <end position="246"/>
    </location>
</feature>
<dbReference type="PANTHER" id="PTHR24220">
    <property type="entry name" value="IMPORT ATP-BINDING PROTEIN"/>
    <property type="match status" value="1"/>
</dbReference>
<dbReference type="FunFam" id="3.40.50.300:FF:000230">
    <property type="entry name" value="Lipoprotein-releasing system ATP-binding protein LolD"/>
    <property type="match status" value="1"/>
</dbReference>
<keyword evidence="11" id="KW-1185">Reference proteome</keyword>
<keyword evidence="2" id="KW-0813">Transport</keyword>
<dbReference type="KEGG" id="samy:DB32_005404"/>
<evidence type="ECO:0000256" key="1">
    <source>
        <dbReference type="ARBA" id="ARBA00005417"/>
    </source>
</evidence>
<evidence type="ECO:0000256" key="3">
    <source>
        <dbReference type="ARBA" id="ARBA00022475"/>
    </source>
</evidence>
<dbReference type="PROSITE" id="PS00211">
    <property type="entry name" value="ABC_TRANSPORTER_1"/>
    <property type="match status" value="1"/>
</dbReference>
<keyword evidence="7" id="KW-0472">Membrane</keyword>
<dbReference type="InterPro" id="IPR027417">
    <property type="entry name" value="P-loop_NTPase"/>
</dbReference>
<evidence type="ECO:0000256" key="6">
    <source>
        <dbReference type="ARBA" id="ARBA00022967"/>
    </source>
</evidence>
<dbReference type="Gene3D" id="3.40.50.300">
    <property type="entry name" value="P-loop containing nucleotide triphosphate hydrolases"/>
    <property type="match status" value="1"/>
</dbReference>
<organism evidence="10 11">
    <name type="scientific">Sandaracinus amylolyticus</name>
    <dbReference type="NCBI Taxonomy" id="927083"/>
    <lineage>
        <taxon>Bacteria</taxon>
        <taxon>Pseudomonadati</taxon>
        <taxon>Myxococcota</taxon>
        <taxon>Polyangia</taxon>
        <taxon>Polyangiales</taxon>
        <taxon>Sandaracinaceae</taxon>
        <taxon>Sandaracinus</taxon>
    </lineage>
</organism>
<dbReference type="PANTHER" id="PTHR24220:SF689">
    <property type="entry name" value="LIPOPROTEIN-RELEASING SYSTEM ATP-BINDING PROTEIN LOLD"/>
    <property type="match status" value="1"/>
</dbReference>
<dbReference type="GO" id="GO:0089705">
    <property type="term" value="P:protein localization to outer membrane"/>
    <property type="evidence" value="ECO:0007669"/>
    <property type="project" value="UniProtKB-ARBA"/>
</dbReference>
<dbReference type="AlphaFoldDB" id="A0A0F6W5X7"/>
<dbReference type="InterPro" id="IPR003439">
    <property type="entry name" value="ABC_transporter-like_ATP-bd"/>
</dbReference>
<gene>
    <name evidence="10" type="ORF">DB32_005404</name>
</gene>
<name>A0A0F6W5X7_9BACT</name>
<evidence type="ECO:0000259" key="9">
    <source>
        <dbReference type="PROSITE" id="PS50893"/>
    </source>
</evidence>
<dbReference type="InterPro" id="IPR015854">
    <property type="entry name" value="ABC_transpr_LolD-like"/>
</dbReference>
<dbReference type="Proteomes" id="UP000034883">
    <property type="component" value="Chromosome"/>
</dbReference>
<dbReference type="InterPro" id="IPR017871">
    <property type="entry name" value="ABC_transporter-like_CS"/>
</dbReference>
<dbReference type="InterPro" id="IPR017911">
    <property type="entry name" value="MacB-like_ATP-bd"/>
</dbReference>
<evidence type="ECO:0000256" key="4">
    <source>
        <dbReference type="ARBA" id="ARBA00022741"/>
    </source>
</evidence>
<dbReference type="InterPro" id="IPR003593">
    <property type="entry name" value="AAA+_ATPase"/>
</dbReference>